<evidence type="ECO:0000256" key="1">
    <source>
        <dbReference type="SAM" id="MobiDB-lite"/>
    </source>
</evidence>
<name>A0A972F8Z3_9RHOO</name>
<feature type="region of interest" description="Disordered" evidence="1">
    <location>
        <begin position="1"/>
        <end position="37"/>
    </location>
</feature>
<dbReference type="Gene3D" id="3.90.550.10">
    <property type="entry name" value="Spore Coat Polysaccharide Biosynthesis Protein SpsA, Chain A"/>
    <property type="match status" value="2"/>
</dbReference>
<dbReference type="SUPFAM" id="SSF53756">
    <property type="entry name" value="UDP-Glycosyltransferase/glycogen phosphorylase"/>
    <property type="match status" value="1"/>
</dbReference>
<dbReference type="InterPro" id="IPR050834">
    <property type="entry name" value="Glycosyltransf_2"/>
</dbReference>
<protein>
    <recommendedName>
        <fullName evidence="4">Glycosyltransferase</fullName>
    </recommendedName>
</protein>
<reference evidence="2" key="1">
    <citation type="submission" date="2019-12" db="EMBL/GenBank/DDBJ databases">
        <title>Comparative genomics gives insights into the taxonomy of the Azoarcus-Aromatoleum group and reveals separate origins of nif in the plant-associated Azoarcus and non-plant-associated Aromatoleum sub-groups.</title>
        <authorList>
            <person name="Lafos M."/>
            <person name="Maluk M."/>
            <person name="Batista M."/>
            <person name="Junghare M."/>
            <person name="Carmona M."/>
            <person name="Faoro H."/>
            <person name="Cruz L.M."/>
            <person name="Battistoni F."/>
            <person name="De Souza E."/>
            <person name="Pedrosa F."/>
            <person name="Chen W.-M."/>
            <person name="Poole P.S."/>
            <person name="Dixon R.A."/>
            <person name="James E.K."/>
        </authorList>
    </citation>
    <scope>NUCLEOTIDE SEQUENCE</scope>
    <source>
        <strain evidence="2">NSC3</strain>
    </source>
</reference>
<evidence type="ECO:0000313" key="3">
    <source>
        <dbReference type="Proteomes" id="UP000599523"/>
    </source>
</evidence>
<dbReference type="Gene3D" id="3.40.50.2000">
    <property type="entry name" value="Glycogen Phosphorylase B"/>
    <property type="match status" value="1"/>
</dbReference>
<evidence type="ECO:0008006" key="4">
    <source>
        <dbReference type="Google" id="ProtNLM"/>
    </source>
</evidence>
<comment type="caution">
    <text evidence="2">The sequence shown here is derived from an EMBL/GenBank/DDBJ whole genome shotgun (WGS) entry which is preliminary data.</text>
</comment>
<dbReference type="EMBL" id="WTVM01000106">
    <property type="protein sequence ID" value="NMG04257.1"/>
    <property type="molecule type" value="Genomic_DNA"/>
</dbReference>
<sequence>MNIRIWQSGENSSDINAGGIGNPSPAQQTGDPLTSAGHSLKIHTQSAPQQAGYLQFLQAHQLTRHEALAFDHYIDHQTAPPEFEIAIACTPATLNELVATLRALARQLYSRARITIIGDGPAPAAIAASPNLNWINSATPWPDISRLFESSNADWLLLLDAGDEIVEHALPYVAELGLRCPEVGLIYVDEDQRSAAGYPDQPYFKPDFSPDYLLAFPYLGDGVFVRRTAMAEVGGLRTQDYGDPFHDLALRLHVTYGDAAITHLPDVLYRRHPVRSLSRDLGGQAGTWRALSDYLQTSGQQDVTFKSGLLPGSSRLRRPLQAAPKIAIIAQAPANLAACRQLVEHTFLQRIVPDCRLLLFVPMDAPADILQYMIDADSAGAEGLEIYQSHPGQGTLQGIDAAIRQTDAEVIVLLRAGLQPTTPEWLPELAVEALREEIGAVAPRIVDPKGKVVGNALILGCTGLANRFGHDTSFDAWGHFGRQLVAQNPSALTFDALALRRRTYLERGGFDLKLDPVSAAIDFGQRIRQGGQRLLWLPDITLVATTPQTESISETSEHILLERWLPQLSRDPFYNRNLSRSRPFALVDNPQVSRLRLPWKPLPRLLAFPADLMGCGHYRVIEPFNAALNNGHIDGYLGVDHYNPFDLSLFDADTLLLQRQVTDGQLRFLSQYRKFFQLRLVYELDDLITNVPASSFHKSHIPKDIARRLRTGLSLCDRFIVSTEALAEAYRHFNSDIRVVPNRIDVTKWGHLQPLRRAGKKMRVGWAGGVSHGGDLAEIASVVKELADEVEWVFMGMCPDSIRPYVSEFHAGVPTPDYPAKLASLNLDLAIAPIEHNDFNECKSNLKLLEYGILGYPVIASNFGPYRCGFPVTLVKNRSRDWISAIREHLADPEALARQGDTLRAHVRANWLLQDHLDEWMDAWFKF</sequence>
<dbReference type="PANTHER" id="PTHR43685:SF2">
    <property type="entry name" value="GLYCOSYLTRANSFERASE 2-LIKE DOMAIN-CONTAINING PROTEIN"/>
    <property type="match status" value="1"/>
</dbReference>
<dbReference type="InterPro" id="IPR029044">
    <property type="entry name" value="Nucleotide-diphossugar_trans"/>
</dbReference>
<keyword evidence="3" id="KW-1185">Reference proteome</keyword>
<gene>
    <name evidence="2" type="ORF">GPA21_14970</name>
</gene>
<evidence type="ECO:0000313" key="2">
    <source>
        <dbReference type="EMBL" id="NMG04257.1"/>
    </source>
</evidence>
<dbReference type="GO" id="GO:0044010">
    <property type="term" value="P:single-species biofilm formation"/>
    <property type="evidence" value="ECO:0007669"/>
    <property type="project" value="TreeGrafter"/>
</dbReference>
<dbReference type="AlphaFoldDB" id="A0A972F8Z3"/>
<dbReference type="RefSeq" id="WP_168988935.1">
    <property type="nucleotide sequence ID" value="NZ_CAWPHM010000007.1"/>
</dbReference>
<dbReference type="SUPFAM" id="SSF53448">
    <property type="entry name" value="Nucleotide-diphospho-sugar transferases"/>
    <property type="match status" value="2"/>
</dbReference>
<dbReference type="Proteomes" id="UP000599523">
    <property type="component" value="Unassembled WGS sequence"/>
</dbReference>
<organism evidence="2 3">
    <name type="scientific">Azoarcus taiwanensis</name>
    <dbReference type="NCBI Taxonomy" id="666964"/>
    <lineage>
        <taxon>Bacteria</taxon>
        <taxon>Pseudomonadati</taxon>
        <taxon>Pseudomonadota</taxon>
        <taxon>Betaproteobacteria</taxon>
        <taxon>Rhodocyclales</taxon>
        <taxon>Zoogloeaceae</taxon>
        <taxon>Azoarcus</taxon>
    </lineage>
</organism>
<accession>A0A972F8Z3</accession>
<proteinExistence type="predicted"/>
<dbReference type="PANTHER" id="PTHR43685">
    <property type="entry name" value="GLYCOSYLTRANSFERASE"/>
    <property type="match status" value="1"/>
</dbReference>